<accession>A0A917HHI6</accession>
<proteinExistence type="predicted"/>
<keyword evidence="2" id="KW-1185">Reference proteome</keyword>
<dbReference type="Proteomes" id="UP000622860">
    <property type="component" value="Unassembled WGS sequence"/>
</dbReference>
<reference evidence="1" key="2">
    <citation type="submission" date="2020-09" db="EMBL/GenBank/DDBJ databases">
        <authorList>
            <person name="Sun Q."/>
            <person name="Zhou Y."/>
        </authorList>
    </citation>
    <scope>NUCLEOTIDE SEQUENCE</scope>
    <source>
        <strain evidence="1">CGMCC 1.12754</strain>
    </source>
</reference>
<reference evidence="1" key="1">
    <citation type="journal article" date="2014" name="Int. J. Syst. Evol. Microbiol.">
        <title>Complete genome sequence of Corynebacterium casei LMG S-19264T (=DSM 44701T), isolated from a smear-ripened cheese.</title>
        <authorList>
            <consortium name="US DOE Joint Genome Institute (JGI-PGF)"/>
            <person name="Walter F."/>
            <person name="Albersmeier A."/>
            <person name="Kalinowski J."/>
            <person name="Ruckert C."/>
        </authorList>
    </citation>
    <scope>NUCLEOTIDE SEQUENCE</scope>
    <source>
        <strain evidence="1">CGMCC 1.12754</strain>
    </source>
</reference>
<organism evidence="1 2">
    <name type="scientific">Virgibacillus oceani</name>
    <dbReference type="NCBI Taxonomy" id="1479511"/>
    <lineage>
        <taxon>Bacteria</taxon>
        <taxon>Bacillati</taxon>
        <taxon>Bacillota</taxon>
        <taxon>Bacilli</taxon>
        <taxon>Bacillales</taxon>
        <taxon>Bacillaceae</taxon>
        <taxon>Virgibacillus</taxon>
    </lineage>
</organism>
<sequence>MIREQESRNSAGKGVGSYFGDFRSYFLNLDRIFPIRIVFFKIGSYLQKNGSYFQKLGGDMGGKVLD</sequence>
<evidence type="ECO:0000313" key="1">
    <source>
        <dbReference type="EMBL" id="GGG79490.1"/>
    </source>
</evidence>
<comment type="caution">
    <text evidence="1">The sequence shown here is derived from an EMBL/GenBank/DDBJ whole genome shotgun (WGS) entry which is preliminary data.</text>
</comment>
<dbReference type="EMBL" id="BMFR01000011">
    <property type="protein sequence ID" value="GGG79490.1"/>
    <property type="molecule type" value="Genomic_DNA"/>
</dbReference>
<protein>
    <submittedName>
        <fullName evidence="1">Uncharacterized protein</fullName>
    </submittedName>
</protein>
<evidence type="ECO:0000313" key="2">
    <source>
        <dbReference type="Proteomes" id="UP000622860"/>
    </source>
</evidence>
<name>A0A917HHI6_9BACI</name>
<dbReference type="RefSeq" id="WP_188455817.1">
    <property type="nucleotide sequence ID" value="NZ_BMFR01000011.1"/>
</dbReference>
<gene>
    <name evidence="1" type="ORF">GCM10011398_26040</name>
</gene>
<dbReference type="AlphaFoldDB" id="A0A917HHI6"/>